<dbReference type="Proteomes" id="UP000051634">
    <property type="component" value="Unassembled WGS sequence"/>
</dbReference>
<dbReference type="EC" id="2.7.7.65" evidence="2"/>
<evidence type="ECO:0000256" key="3">
    <source>
        <dbReference type="ARBA" id="ARBA00034247"/>
    </source>
</evidence>
<evidence type="ECO:0000313" key="8">
    <source>
        <dbReference type="Proteomes" id="UP000051276"/>
    </source>
</evidence>
<feature type="coiled-coil region" evidence="4">
    <location>
        <begin position="222"/>
        <end position="249"/>
    </location>
</feature>
<dbReference type="PROSITE" id="PS50887">
    <property type="entry name" value="GGDEF"/>
    <property type="match status" value="1"/>
</dbReference>
<organism evidence="6 9">
    <name type="scientific">endosymbiont of Ridgeia piscesae</name>
    <dbReference type="NCBI Taxonomy" id="54398"/>
    <lineage>
        <taxon>Bacteria</taxon>
        <taxon>Pseudomonadati</taxon>
        <taxon>Pseudomonadota</taxon>
        <taxon>Gammaproteobacteria</taxon>
        <taxon>sulfur-oxidizing symbionts</taxon>
    </lineage>
</organism>
<evidence type="ECO:0000256" key="4">
    <source>
        <dbReference type="SAM" id="Coils"/>
    </source>
</evidence>
<evidence type="ECO:0000313" key="6">
    <source>
        <dbReference type="EMBL" id="KRT53848.1"/>
    </source>
</evidence>
<dbReference type="SUPFAM" id="SSF55073">
    <property type="entry name" value="Nucleotide cyclase"/>
    <property type="match status" value="1"/>
</dbReference>
<dbReference type="EMBL" id="LDXT01000095">
    <property type="protein sequence ID" value="KRT53848.1"/>
    <property type="molecule type" value="Genomic_DNA"/>
</dbReference>
<dbReference type="AlphaFoldDB" id="A0A0T5YTG0"/>
<dbReference type="EMBL" id="LMXI01000520">
    <property type="protein sequence ID" value="KRT57565.1"/>
    <property type="molecule type" value="Genomic_DNA"/>
</dbReference>
<dbReference type="SMART" id="SM00267">
    <property type="entry name" value="GGDEF"/>
    <property type="match status" value="1"/>
</dbReference>
<comment type="cofactor">
    <cofactor evidence="1">
        <name>Mg(2+)</name>
        <dbReference type="ChEBI" id="CHEBI:18420"/>
    </cofactor>
</comment>
<dbReference type="Pfam" id="PF20975">
    <property type="entry name" value="DGCcoil"/>
    <property type="match status" value="1"/>
</dbReference>
<dbReference type="PANTHER" id="PTHR45138">
    <property type="entry name" value="REGULATORY COMPONENTS OF SENSORY TRANSDUCTION SYSTEM"/>
    <property type="match status" value="1"/>
</dbReference>
<dbReference type="InterPro" id="IPR000160">
    <property type="entry name" value="GGDEF_dom"/>
</dbReference>
<dbReference type="InterPro" id="IPR048516">
    <property type="entry name" value="DGCcoil"/>
</dbReference>
<dbReference type="PANTHER" id="PTHR45138:SF9">
    <property type="entry name" value="DIGUANYLATE CYCLASE DGCM-RELATED"/>
    <property type="match status" value="1"/>
</dbReference>
<reference evidence="8 9" key="1">
    <citation type="submission" date="2015-11" db="EMBL/GenBank/DDBJ databases">
        <title>The genome of Candidatus Endoriftia persephone in Ridgeia piscesae and population structure of the North Eastern Pacific vestimentiferan symbionts.</title>
        <authorList>
            <person name="Perez M."/>
            <person name="Juniper K.S."/>
        </authorList>
    </citation>
    <scope>NUCLEOTIDE SEQUENCE [LARGE SCALE GENOMIC DNA]</scope>
    <source>
        <strain evidence="7">Ind10</strain>
        <strain evidence="6">Ind11</strain>
    </source>
</reference>
<proteinExistence type="predicted"/>
<protein>
    <recommendedName>
        <fullName evidence="2">diguanylate cyclase</fullName>
        <ecNumber evidence="2">2.7.7.65</ecNumber>
    </recommendedName>
</protein>
<keyword evidence="9" id="KW-1185">Reference proteome</keyword>
<sequence length="518" mass="58270">MDVDKDLKKAYEDLLKKTEQESDRRLEAESLLTRTIVRLCLACSGLDPNLDPYLKSIRESLRNGVNPDLPKELNELSDTLMRLGSPDEAPPAVVWHKLTSRLSLSEADASEAEKLFGQLQTDPQAAGEQELDRLALLLSHAIGGDGKQKSFFDRLIKSKRSSESPPGELPNHLLRELLAAGSWPGHWSTEISRFQARLNDDSAEDEWISVLRELLDLTSTSYSDAQVEIHEAEEFLANLTRRLHDLETHFREAHAIREEVISSGRNLNVEVNAQVSGLQASIAKATDLGYLKRELESHLSGIQQTIDTFLEEEEQRFSSSEERERMLRERMRELEQESEDLHFRMVEAHHLALLDTVTELPNRLAYEERLAQEAARFNRFDAPLALMVWDVDDFKLINDRFGHQAGDKTLHIIAQNLKKRLRETDFIARYGGEEFVSLLCGSDETQALGVAEEMRLAVEKSGFHSGSRSVTVTISCGISGFIKGDSPEAVFARADKALYEAKRAGKNRCVVADSGFGT</sequence>
<dbReference type="GO" id="GO:0005886">
    <property type="term" value="C:plasma membrane"/>
    <property type="evidence" value="ECO:0007669"/>
    <property type="project" value="TreeGrafter"/>
</dbReference>
<dbReference type="GO" id="GO:0052621">
    <property type="term" value="F:diguanylate cyclase activity"/>
    <property type="evidence" value="ECO:0007669"/>
    <property type="project" value="UniProtKB-EC"/>
</dbReference>
<dbReference type="FunFam" id="3.30.70.270:FF:000001">
    <property type="entry name" value="Diguanylate cyclase domain protein"/>
    <property type="match status" value="1"/>
</dbReference>
<dbReference type="GO" id="GO:1902201">
    <property type="term" value="P:negative regulation of bacterial-type flagellum-dependent cell motility"/>
    <property type="evidence" value="ECO:0007669"/>
    <property type="project" value="TreeGrafter"/>
</dbReference>
<evidence type="ECO:0000313" key="7">
    <source>
        <dbReference type="EMBL" id="KRT57565.1"/>
    </source>
</evidence>
<dbReference type="InterPro" id="IPR050469">
    <property type="entry name" value="Diguanylate_Cyclase"/>
</dbReference>
<dbReference type="Pfam" id="PF00990">
    <property type="entry name" value="GGDEF"/>
    <property type="match status" value="1"/>
</dbReference>
<dbReference type="InterPro" id="IPR043128">
    <property type="entry name" value="Rev_trsase/Diguanyl_cyclase"/>
</dbReference>
<evidence type="ECO:0000256" key="2">
    <source>
        <dbReference type="ARBA" id="ARBA00012528"/>
    </source>
</evidence>
<comment type="catalytic activity">
    <reaction evidence="3">
        <text>2 GTP = 3',3'-c-di-GMP + 2 diphosphate</text>
        <dbReference type="Rhea" id="RHEA:24898"/>
        <dbReference type="ChEBI" id="CHEBI:33019"/>
        <dbReference type="ChEBI" id="CHEBI:37565"/>
        <dbReference type="ChEBI" id="CHEBI:58805"/>
        <dbReference type="EC" id="2.7.7.65"/>
    </reaction>
</comment>
<feature type="domain" description="GGDEF" evidence="5">
    <location>
        <begin position="382"/>
        <end position="514"/>
    </location>
</feature>
<feature type="coiled-coil region" evidence="4">
    <location>
        <begin position="310"/>
        <end position="344"/>
    </location>
</feature>
<dbReference type="STRING" id="54398.Ga0074115_101183"/>
<dbReference type="NCBIfam" id="TIGR00254">
    <property type="entry name" value="GGDEF"/>
    <property type="match status" value="1"/>
</dbReference>
<dbReference type="Proteomes" id="UP000051276">
    <property type="component" value="Unassembled WGS sequence"/>
</dbReference>
<dbReference type="GO" id="GO:0043709">
    <property type="term" value="P:cell adhesion involved in single-species biofilm formation"/>
    <property type="evidence" value="ECO:0007669"/>
    <property type="project" value="TreeGrafter"/>
</dbReference>
<evidence type="ECO:0000259" key="5">
    <source>
        <dbReference type="PROSITE" id="PS50887"/>
    </source>
</evidence>
<evidence type="ECO:0000313" key="9">
    <source>
        <dbReference type="Proteomes" id="UP000051634"/>
    </source>
</evidence>
<dbReference type="InterPro" id="IPR029787">
    <property type="entry name" value="Nucleotide_cyclase"/>
</dbReference>
<dbReference type="PATRIC" id="fig|54398.3.peg.188"/>
<dbReference type="RefSeq" id="WP_057955105.1">
    <property type="nucleotide sequence ID" value="NZ_KQ556868.1"/>
</dbReference>
<dbReference type="Gene3D" id="3.30.70.270">
    <property type="match status" value="1"/>
</dbReference>
<accession>A0A0T5YTG0</accession>
<dbReference type="CDD" id="cd01949">
    <property type="entry name" value="GGDEF"/>
    <property type="match status" value="1"/>
</dbReference>
<keyword evidence="4" id="KW-0175">Coiled coil</keyword>
<name>A0A0T5YTG0_9GAMM</name>
<gene>
    <name evidence="6" type="ORF">Ga0074115_101183</name>
    <name evidence="7" type="ORF">Ga0076813_11745</name>
</gene>
<comment type="caution">
    <text evidence="6">The sequence shown here is derived from an EMBL/GenBank/DDBJ whole genome shotgun (WGS) entry which is preliminary data.</text>
</comment>
<dbReference type="OrthoDB" id="9812260at2"/>
<evidence type="ECO:0000256" key="1">
    <source>
        <dbReference type="ARBA" id="ARBA00001946"/>
    </source>
</evidence>